<protein>
    <submittedName>
        <fullName evidence="2">Cupin domain-containing protein</fullName>
    </submittedName>
</protein>
<sequence>MQVLTGTAIVTINSQEYTVEAGEAIGMPATEPHAVAAPEQFKMLLTMVQ</sequence>
<dbReference type="SUPFAM" id="SSF51182">
    <property type="entry name" value="RmlC-like cupins"/>
    <property type="match status" value="1"/>
</dbReference>
<dbReference type="InterPro" id="IPR014710">
    <property type="entry name" value="RmlC-like_jellyroll"/>
</dbReference>
<dbReference type="EMBL" id="JBHSZQ010000020">
    <property type="protein sequence ID" value="MFC7126437.1"/>
    <property type="molecule type" value="Genomic_DNA"/>
</dbReference>
<accession>A0ABD5XDH7</accession>
<proteinExistence type="predicted"/>
<evidence type="ECO:0000259" key="1">
    <source>
        <dbReference type="Pfam" id="PF07883"/>
    </source>
</evidence>
<evidence type="ECO:0000313" key="2">
    <source>
        <dbReference type="EMBL" id="MFC7126437.1"/>
    </source>
</evidence>
<organism evidence="2 3">
    <name type="scientific">Halovenus rubra</name>
    <dbReference type="NCBI Taxonomy" id="869890"/>
    <lineage>
        <taxon>Archaea</taxon>
        <taxon>Methanobacteriati</taxon>
        <taxon>Methanobacteriota</taxon>
        <taxon>Stenosarchaea group</taxon>
        <taxon>Halobacteria</taxon>
        <taxon>Halobacteriales</taxon>
        <taxon>Haloarculaceae</taxon>
        <taxon>Halovenus</taxon>
    </lineage>
</organism>
<comment type="caution">
    <text evidence="2">The sequence shown here is derived from an EMBL/GenBank/DDBJ whole genome shotgun (WGS) entry which is preliminary data.</text>
</comment>
<dbReference type="InterPro" id="IPR013096">
    <property type="entry name" value="Cupin_2"/>
</dbReference>
<dbReference type="AlphaFoldDB" id="A0ABD5XDH7"/>
<dbReference type="Pfam" id="PF07883">
    <property type="entry name" value="Cupin_2"/>
    <property type="match status" value="1"/>
</dbReference>
<dbReference type="Proteomes" id="UP001596414">
    <property type="component" value="Unassembled WGS sequence"/>
</dbReference>
<feature type="domain" description="Cupin type-2" evidence="1">
    <location>
        <begin position="3"/>
        <end position="46"/>
    </location>
</feature>
<reference evidence="2 3" key="1">
    <citation type="journal article" date="2014" name="Int. J. Syst. Evol. Microbiol.">
        <title>Complete genome sequence of Corynebacterium casei LMG S-19264T (=DSM 44701T), isolated from a smear-ripened cheese.</title>
        <authorList>
            <consortium name="US DOE Joint Genome Institute (JGI-PGF)"/>
            <person name="Walter F."/>
            <person name="Albersmeier A."/>
            <person name="Kalinowski J."/>
            <person name="Ruckert C."/>
        </authorList>
    </citation>
    <scope>NUCLEOTIDE SEQUENCE [LARGE SCALE GENOMIC DNA]</scope>
    <source>
        <strain evidence="2 3">CGMCC 4.7215</strain>
    </source>
</reference>
<dbReference type="Gene3D" id="2.60.120.10">
    <property type="entry name" value="Jelly Rolls"/>
    <property type="match status" value="1"/>
</dbReference>
<evidence type="ECO:0000313" key="3">
    <source>
        <dbReference type="Proteomes" id="UP001596414"/>
    </source>
</evidence>
<gene>
    <name evidence="2" type="ORF">ACFQJ7_10380</name>
</gene>
<dbReference type="PANTHER" id="PTHR37694">
    <property type="entry name" value="SLR8022 PROTEIN"/>
    <property type="match status" value="1"/>
</dbReference>
<dbReference type="PANTHER" id="PTHR37694:SF1">
    <property type="entry name" value="SLR8022 PROTEIN"/>
    <property type="match status" value="1"/>
</dbReference>
<name>A0ABD5XDH7_9EURY</name>
<dbReference type="InterPro" id="IPR011051">
    <property type="entry name" value="RmlC_Cupin_sf"/>
</dbReference>